<evidence type="ECO:0000256" key="1">
    <source>
        <dbReference type="ARBA" id="ARBA00004123"/>
    </source>
</evidence>
<evidence type="ECO:0000256" key="3">
    <source>
        <dbReference type="ARBA" id="ARBA00022741"/>
    </source>
</evidence>
<evidence type="ECO:0000256" key="5">
    <source>
        <dbReference type="ARBA" id="ARBA00022840"/>
    </source>
</evidence>
<gene>
    <name evidence="9" type="ORF">AMATHDRAFT_2909</name>
</gene>
<evidence type="ECO:0000256" key="8">
    <source>
        <dbReference type="SAM" id="MobiDB-lite"/>
    </source>
</evidence>
<dbReference type="SUPFAM" id="SSF52540">
    <property type="entry name" value="P-loop containing nucleoside triphosphate hydrolases"/>
    <property type="match status" value="1"/>
</dbReference>
<sequence>MAPRLSQSSQKQDRGYKSKPKTVKLGTPLISTQVQKYDPLTAFSLSQSGGDELAHGGMQKSPKGKGKERDVGYLSVSSPDTDDRLWAELPVHVRKVEDVRRWFHEAFEGGPLGKLRRYRRILVLTGQAGTAKTTTVRVLGREMNFNILEWGNSGSDDNVNDTSYDSYESAFTKFETFFNRATNCRNLLPLVEMSGATSSQQSQKAQNANSRHIVLLEDLPNILHSSTQARFHATLRCLVDRPPSDPPVPVVIIISDSRPRGEAYDEHGVYSRGRNGDGEGVIDIRTVIPRDLLGGPYVTNIGFNPIAPTLLRRALQTLLSTHSSNKDGQPSKEVLDVVVESANGDIRNAIMALQFAYTIGSRDGKSRKRKKGGNIPTSMLESITRREQSLVLFHLLGKVLYNKRKGDPLSSSTSAKDAQREKMQELLMEDPPSLPFWLKEHERRASKVDVDMLYGNSPIDSSLLSLYIHQNYTQFVDGLDECDRIVECLSWVDSSGGEVWYQANPYRFHILSMGTLHALPSPVTRRNQKFIKPQFFEYLENEKEAWDSVHDTRNWLAHSANKSLDNSWRTCSWSGMEVALELGGVLKALERCHGTSRPPRTHQRFSRMEFQSEQLTSQQLTEDDVDIEEASSQMNDMYSGHARGNEEISGQWLESDEIEEF</sequence>
<dbReference type="GO" id="GO:0000077">
    <property type="term" value="P:DNA damage checkpoint signaling"/>
    <property type="evidence" value="ECO:0007669"/>
    <property type="project" value="TreeGrafter"/>
</dbReference>
<protein>
    <recommendedName>
        <fullName evidence="11">AAA+ ATPase domain-containing protein</fullName>
    </recommendedName>
</protein>
<evidence type="ECO:0000313" key="10">
    <source>
        <dbReference type="Proteomes" id="UP000242287"/>
    </source>
</evidence>
<dbReference type="Gene3D" id="3.40.50.300">
    <property type="entry name" value="P-loop containing nucleotide triphosphate hydrolases"/>
    <property type="match status" value="1"/>
</dbReference>
<dbReference type="GO" id="GO:0003689">
    <property type="term" value="F:DNA clamp loader activity"/>
    <property type="evidence" value="ECO:0007669"/>
    <property type="project" value="TreeGrafter"/>
</dbReference>
<evidence type="ECO:0000256" key="4">
    <source>
        <dbReference type="ARBA" id="ARBA00022763"/>
    </source>
</evidence>
<dbReference type="GO" id="GO:0005524">
    <property type="term" value="F:ATP binding"/>
    <property type="evidence" value="ECO:0007669"/>
    <property type="project" value="UniProtKB-KW"/>
</dbReference>
<comment type="similarity">
    <text evidence="2">Belongs to the rad17/RAD24 family.</text>
</comment>
<keyword evidence="3" id="KW-0547">Nucleotide-binding</keyword>
<dbReference type="GO" id="GO:0005634">
    <property type="term" value="C:nucleus"/>
    <property type="evidence" value="ECO:0007669"/>
    <property type="project" value="UniProtKB-SubCell"/>
</dbReference>
<keyword evidence="4" id="KW-0227">DNA damage</keyword>
<dbReference type="GO" id="GO:0006281">
    <property type="term" value="P:DNA repair"/>
    <property type="evidence" value="ECO:0007669"/>
    <property type="project" value="InterPro"/>
</dbReference>
<evidence type="ECO:0000256" key="6">
    <source>
        <dbReference type="ARBA" id="ARBA00023242"/>
    </source>
</evidence>
<dbReference type="Proteomes" id="UP000242287">
    <property type="component" value="Unassembled WGS sequence"/>
</dbReference>
<dbReference type="PANTHER" id="PTHR12172">
    <property type="entry name" value="CELL CYCLE CHECKPOINT PROTEIN RAD17"/>
    <property type="match status" value="1"/>
</dbReference>
<dbReference type="InterPro" id="IPR004582">
    <property type="entry name" value="Checkpoint_prot_Rad17_Rad24"/>
</dbReference>
<keyword evidence="5" id="KW-0067">ATP-binding</keyword>
<proteinExistence type="inferred from homology"/>
<keyword evidence="6" id="KW-0539">Nucleus</keyword>
<feature type="region of interest" description="Disordered" evidence="8">
    <location>
        <begin position="48"/>
        <end position="71"/>
    </location>
</feature>
<evidence type="ECO:0000256" key="7">
    <source>
        <dbReference type="ARBA" id="ARBA00023306"/>
    </source>
</evidence>
<feature type="region of interest" description="Disordered" evidence="8">
    <location>
        <begin position="1"/>
        <end position="24"/>
    </location>
</feature>
<dbReference type="EMBL" id="KZ301986">
    <property type="protein sequence ID" value="PFH51634.1"/>
    <property type="molecule type" value="Genomic_DNA"/>
</dbReference>
<dbReference type="Pfam" id="PF03215">
    <property type="entry name" value="Rad17"/>
    <property type="match status" value="1"/>
</dbReference>
<dbReference type="AlphaFoldDB" id="A0A2A9NQN9"/>
<evidence type="ECO:0000313" key="9">
    <source>
        <dbReference type="EMBL" id="PFH51634.1"/>
    </source>
</evidence>
<dbReference type="OrthoDB" id="10265971at2759"/>
<feature type="compositionally biased region" description="Polar residues" evidence="8">
    <location>
        <begin position="1"/>
        <end position="10"/>
    </location>
</feature>
<reference evidence="9 10" key="1">
    <citation type="submission" date="2014-02" db="EMBL/GenBank/DDBJ databases">
        <title>Transposable element dynamics among asymbiotic and ectomycorrhizal Amanita fungi.</title>
        <authorList>
            <consortium name="DOE Joint Genome Institute"/>
            <person name="Hess J."/>
            <person name="Skrede I."/>
            <person name="Wolfe B."/>
            <person name="LaButti K."/>
            <person name="Ohm R.A."/>
            <person name="Grigoriev I.V."/>
            <person name="Pringle A."/>
        </authorList>
    </citation>
    <scope>NUCLEOTIDE SEQUENCE [LARGE SCALE GENOMIC DNA]</scope>
    <source>
        <strain evidence="9 10">SKay4041</strain>
    </source>
</reference>
<dbReference type="STRING" id="703135.A0A2A9NQN9"/>
<accession>A0A2A9NQN9</accession>
<organism evidence="9 10">
    <name type="scientific">Amanita thiersii Skay4041</name>
    <dbReference type="NCBI Taxonomy" id="703135"/>
    <lineage>
        <taxon>Eukaryota</taxon>
        <taxon>Fungi</taxon>
        <taxon>Dikarya</taxon>
        <taxon>Basidiomycota</taxon>
        <taxon>Agaricomycotina</taxon>
        <taxon>Agaricomycetes</taxon>
        <taxon>Agaricomycetidae</taxon>
        <taxon>Agaricales</taxon>
        <taxon>Pluteineae</taxon>
        <taxon>Amanitaceae</taxon>
        <taxon>Amanita</taxon>
    </lineage>
</organism>
<name>A0A2A9NQN9_9AGAR</name>
<evidence type="ECO:0000256" key="2">
    <source>
        <dbReference type="ARBA" id="ARBA00006168"/>
    </source>
</evidence>
<dbReference type="InterPro" id="IPR027417">
    <property type="entry name" value="P-loop_NTPase"/>
</dbReference>
<comment type="subcellular location">
    <subcellularLocation>
        <location evidence="1">Nucleus</location>
    </subcellularLocation>
</comment>
<dbReference type="GO" id="GO:0003682">
    <property type="term" value="F:chromatin binding"/>
    <property type="evidence" value="ECO:0007669"/>
    <property type="project" value="TreeGrafter"/>
</dbReference>
<dbReference type="GO" id="GO:0033314">
    <property type="term" value="P:mitotic DNA replication checkpoint signaling"/>
    <property type="evidence" value="ECO:0007669"/>
    <property type="project" value="TreeGrafter"/>
</dbReference>
<evidence type="ECO:0008006" key="11">
    <source>
        <dbReference type="Google" id="ProtNLM"/>
    </source>
</evidence>
<feature type="region of interest" description="Disordered" evidence="8">
    <location>
        <begin position="637"/>
        <end position="661"/>
    </location>
</feature>
<keyword evidence="7" id="KW-0131">Cell cycle</keyword>
<keyword evidence="10" id="KW-1185">Reference proteome</keyword>
<dbReference type="PANTHER" id="PTHR12172:SF0">
    <property type="entry name" value="CELL CYCLE CHECKPOINT PROTEIN RAD17"/>
    <property type="match status" value="1"/>
</dbReference>